<comment type="caution">
    <text evidence="1">The sequence shown here is derived from an EMBL/GenBank/DDBJ whole genome shotgun (WGS) entry which is preliminary data.</text>
</comment>
<reference evidence="1" key="1">
    <citation type="submission" date="2022-10" db="EMBL/GenBank/DDBJ databases">
        <authorList>
            <person name="Chen Y."/>
            <person name="Dougan E. K."/>
            <person name="Chan C."/>
            <person name="Rhodes N."/>
            <person name="Thang M."/>
        </authorList>
    </citation>
    <scope>NUCLEOTIDE SEQUENCE</scope>
</reference>
<dbReference type="EMBL" id="CAMXCT030001555">
    <property type="protein sequence ID" value="CAL4778425.1"/>
    <property type="molecule type" value="Genomic_DNA"/>
</dbReference>
<sequence>MNGYGPLLLEHRLHGVDGSIKKVKLVNLLSYIHAAYRAGGGFHTLLKKTLAKHNSPLSLLVYADEVTPGNVLANVPTRKMWCIYISIKEFSVHLQKEAAWMTVGLIRSDTVAALDGHLSQILSALLESIFYSSYGNVQELGLQLQEPPGHATLGKRLFLQLGFLIMDGQAAKFSWSTKGDSGSRFCQQCANIFQLADDNDNDAEDGSMSEIAKHCKFDQLHLVSDKEIFQSWDRMKERHGNVSKKEFQQWEQATGISFSPHALLANPTLRPILRPTRQNCWDWMHCLLSNGVMNMALFNVLDKLDQWDLLSSYVQHFHLPKSLSNIKLGPLFQSKRLAKDRKHKKIIATASELLTLCSIVAHYMRVVCLPANACKEGVEAFLSILCLMDLLQATWHGTVVPLQLLEAAESSLKQCVDLDWKLIKKHHWLLHFHQMLSKHQCIPNTFCMERKNKMPGRIATLIQNLSNFEWSVYSEVVTLEMERLSDPDVFAIEPGLLQAKSLARRLVPLAAEIWYSWNDASSSNHARIKHGLSSQGDLVYLTSHDGNKFDCGQVLCFLTNNHGDDVAVMNLLHLTKLAETFAEWEDRKSHVVVPLEELLVAEDKTELTSVGLGWP</sequence>
<evidence type="ECO:0000313" key="2">
    <source>
        <dbReference type="EMBL" id="CAL1144488.1"/>
    </source>
</evidence>
<dbReference type="EMBL" id="CAMXCT010001555">
    <property type="protein sequence ID" value="CAI3991113.1"/>
    <property type="molecule type" value="Genomic_DNA"/>
</dbReference>
<organism evidence="1">
    <name type="scientific">Cladocopium goreaui</name>
    <dbReference type="NCBI Taxonomy" id="2562237"/>
    <lineage>
        <taxon>Eukaryota</taxon>
        <taxon>Sar</taxon>
        <taxon>Alveolata</taxon>
        <taxon>Dinophyceae</taxon>
        <taxon>Suessiales</taxon>
        <taxon>Symbiodiniaceae</taxon>
        <taxon>Cladocopium</taxon>
    </lineage>
</organism>
<dbReference type="EMBL" id="CAMXCT020001555">
    <property type="protein sequence ID" value="CAL1144488.1"/>
    <property type="molecule type" value="Genomic_DNA"/>
</dbReference>
<accession>A0A9P1FWG5</accession>
<dbReference type="Proteomes" id="UP001152797">
    <property type="component" value="Unassembled WGS sequence"/>
</dbReference>
<protein>
    <submittedName>
        <fullName evidence="1">Uncharacterized protein</fullName>
    </submittedName>
</protein>
<dbReference type="OrthoDB" id="413040at2759"/>
<gene>
    <name evidence="1" type="ORF">C1SCF055_LOCUS18044</name>
</gene>
<feature type="non-terminal residue" evidence="1">
    <location>
        <position position="615"/>
    </location>
</feature>
<keyword evidence="3" id="KW-1185">Reference proteome</keyword>
<evidence type="ECO:0000313" key="3">
    <source>
        <dbReference type="Proteomes" id="UP001152797"/>
    </source>
</evidence>
<reference evidence="2" key="2">
    <citation type="submission" date="2024-04" db="EMBL/GenBank/DDBJ databases">
        <authorList>
            <person name="Chen Y."/>
            <person name="Shah S."/>
            <person name="Dougan E. K."/>
            <person name="Thang M."/>
            <person name="Chan C."/>
        </authorList>
    </citation>
    <scope>NUCLEOTIDE SEQUENCE [LARGE SCALE GENOMIC DNA]</scope>
</reference>
<evidence type="ECO:0000313" key="1">
    <source>
        <dbReference type="EMBL" id="CAI3991113.1"/>
    </source>
</evidence>
<name>A0A9P1FWG5_9DINO</name>
<proteinExistence type="predicted"/>
<dbReference type="AlphaFoldDB" id="A0A9P1FWG5"/>